<evidence type="ECO:0000313" key="1">
    <source>
        <dbReference type="EMBL" id="QHS91289.1"/>
    </source>
</evidence>
<organism evidence="1">
    <name type="scientific">viral metagenome</name>
    <dbReference type="NCBI Taxonomy" id="1070528"/>
    <lineage>
        <taxon>unclassified sequences</taxon>
        <taxon>metagenomes</taxon>
        <taxon>organismal metagenomes</taxon>
    </lineage>
</organism>
<reference evidence="1" key="1">
    <citation type="journal article" date="2020" name="Nature">
        <title>Giant virus diversity and host interactions through global metagenomics.</title>
        <authorList>
            <person name="Schulz F."/>
            <person name="Roux S."/>
            <person name="Paez-Espino D."/>
            <person name="Jungbluth S."/>
            <person name="Walsh D.A."/>
            <person name="Denef V.J."/>
            <person name="McMahon K.D."/>
            <person name="Konstantinidis K.T."/>
            <person name="Eloe-Fadrosh E.A."/>
            <person name="Kyrpides N.C."/>
            <person name="Woyke T."/>
        </authorList>
    </citation>
    <scope>NUCLEOTIDE SEQUENCE</scope>
    <source>
        <strain evidence="1">GVMAG-M-3300013004-44</strain>
    </source>
</reference>
<sequence length="147" mass="16345">MESVIVEKAIEMSVIVTSIVDDADALTKEQKEILSVVFEKVKASVESIMINMDLSNHIKIMQIISAVIKIVEGLTVMKKTISGVDKKAIALACGRKCIKMMKNHLDMLLLYDMIAESVMETMIDVSRNLNVKEVGDCCMGLFSLFKK</sequence>
<protein>
    <submittedName>
        <fullName evidence="1">Uncharacterized protein</fullName>
    </submittedName>
</protein>
<accession>A0A6C0BIA6</accession>
<name>A0A6C0BIA6_9ZZZZ</name>
<dbReference type="EMBL" id="MN739158">
    <property type="protein sequence ID" value="QHS91289.1"/>
    <property type="molecule type" value="Genomic_DNA"/>
</dbReference>
<dbReference type="AlphaFoldDB" id="A0A6C0BIA6"/>
<proteinExistence type="predicted"/>